<sequence length="274" mass="31338">MSGIVVIFDFDKTIVDCDSDNWVIDELGFTDLFNQLLPTMPWNSLMDRMMMELHSQGITIGEIEKVLHRIPIHPRIIPSLKSAHALGCDLRIVSDANLFFIEAILKHLGIREYFSEINTNPGYVNEEGRLRILPYHDFNKSPHGCTLCPPNMCKGVIIDRIQDSMSINEDDKRLIYLGDGVGDYCPSLRLKDRDFMMPRKNFPVWDLICKNPLLLKAEIHGWSDGEEQEQVLLHLINKIEMDKNSHFISSDYCKLQILSVSASDALPKVLSVRP</sequence>
<dbReference type="InterPro" id="IPR016965">
    <property type="entry name" value="Pase_PHOSPHO-typ"/>
</dbReference>
<dbReference type="NCBIfam" id="TIGR01488">
    <property type="entry name" value="HAD-SF-IB"/>
    <property type="match status" value="1"/>
</dbReference>
<keyword evidence="4 7" id="KW-0460">Magnesium</keyword>
<evidence type="ECO:0000256" key="3">
    <source>
        <dbReference type="ARBA" id="ARBA00022801"/>
    </source>
</evidence>
<feature type="active site" description="Nucleophile" evidence="5">
    <location>
        <position position="9"/>
    </location>
</feature>
<keyword evidence="3 8" id="KW-0378">Hydrolase</keyword>
<feature type="active site" description="Proton donor" evidence="5">
    <location>
        <position position="11"/>
    </location>
</feature>
<feature type="binding site" evidence="6">
    <location>
        <position position="95"/>
    </location>
    <ligand>
        <name>substrate</name>
    </ligand>
</feature>
<dbReference type="PANTHER" id="PTHR20889">
    <property type="entry name" value="PHOSPHATASE, ORPHAN 1, 2"/>
    <property type="match status" value="1"/>
</dbReference>
<dbReference type="Pfam" id="PF06888">
    <property type="entry name" value="Put_Phosphatase"/>
    <property type="match status" value="1"/>
</dbReference>
<evidence type="ECO:0000313" key="8">
    <source>
        <dbReference type="EMBL" id="KAE9584673.1"/>
    </source>
</evidence>
<evidence type="ECO:0000256" key="2">
    <source>
        <dbReference type="ARBA" id="ARBA00022723"/>
    </source>
</evidence>
<evidence type="ECO:0000256" key="1">
    <source>
        <dbReference type="ARBA" id="ARBA00001946"/>
    </source>
</evidence>
<protein>
    <submittedName>
        <fullName evidence="8">Putative hydrolase</fullName>
    </submittedName>
</protein>
<dbReference type="OrthoDB" id="10267182at2759"/>
<dbReference type="Proteomes" id="UP000447434">
    <property type="component" value="Chromosome 25"/>
</dbReference>
<comment type="caution">
    <text evidence="8">The sequence shown here is derived from an EMBL/GenBank/DDBJ whole genome shotgun (WGS) entry which is preliminary data.</text>
</comment>
<evidence type="ECO:0000256" key="4">
    <source>
        <dbReference type="ARBA" id="ARBA00022842"/>
    </source>
</evidence>
<evidence type="ECO:0000313" key="9">
    <source>
        <dbReference type="Proteomes" id="UP000447434"/>
    </source>
</evidence>
<feature type="binding site" evidence="7">
    <location>
        <position position="9"/>
    </location>
    <ligand>
        <name>Mg(2+)</name>
        <dbReference type="ChEBI" id="CHEBI:18420"/>
    </ligand>
</feature>
<proteinExistence type="predicted"/>
<feature type="binding site" evidence="7">
    <location>
        <position position="11"/>
    </location>
    <ligand>
        <name>Mg(2+)</name>
        <dbReference type="ChEBI" id="CHEBI:18420"/>
    </ligand>
</feature>
<dbReference type="PANTHER" id="PTHR20889:SF12">
    <property type="entry name" value="LP01149P"/>
    <property type="match status" value="1"/>
</dbReference>
<dbReference type="AlphaFoldDB" id="A0A6A5M546"/>
<dbReference type="SUPFAM" id="SSF56784">
    <property type="entry name" value="HAD-like"/>
    <property type="match status" value="1"/>
</dbReference>
<dbReference type="NCBIfam" id="TIGR01489">
    <property type="entry name" value="DKMTPPase-SF"/>
    <property type="match status" value="1"/>
</dbReference>
<feature type="binding site" evidence="7">
    <location>
        <position position="179"/>
    </location>
    <ligand>
        <name>Mg(2+)</name>
        <dbReference type="ChEBI" id="CHEBI:18420"/>
    </ligand>
</feature>
<evidence type="ECO:0000256" key="6">
    <source>
        <dbReference type="PIRSR" id="PIRSR031051-2"/>
    </source>
</evidence>
<gene>
    <name evidence="8" type="ORF">Lalb_Chr25g0280601</name>
</gene>
<dbReference type="GO" id="GO:0016791">
    <property type="term" value="F:phosphatase activity"/>
    <property type="evidence" value="ECO:0007669"/>
    <property type="project" value="InterPro"/>
</dbReference>
<dbReference type="PIRSF" id="PIRSF031051">
    <property type="entry name" value="PyrdxlP_Pase_PHOSPHO2"/>
    <property type="match status" value="1"/>
</dbReference>
<feature type="binding site" evidence="6">
    <location>
        <position position="20"/>
    </location>
    <ligand>
        <name>substrate</name>
    </ligand>
</feature>
<keyword evidence="2 7" id="KW-0479">Metal-binding</keyword>
<comment type="cofactor">
    <cofactor evidence="1 7">
        <name>Mg(2+)</name>
        <dbReference type="ChEBI" id="CHEBI:18420"/>
    </cofactor>
</comment>
<evidence type="ECO:0000256" key="7">
    <source>
        <dbReference type="PIRSR" id="PIRSR031051-3"/>
    </source>
</evidence>
<accession>A0A6A5M546</accession>
<dbReference type="Gene3D" id="3.40.50.1000">
    <property type="entry name" value="HAD superfamily/HAD-like"/>
    <property type="match status" value="1"/>
</dbReference>
<dbReference type="GO" id="GO:0046872">
    <property type="term" value="F:metal ion binding"/>
    <property type="evidence" value="ECO:0007669"/>
    <property type="project" value="UniProtKB-KW"/>
</dbReference>
<name>A0A6A5M546_LUPAL</name>
<dbReference type="InterPro" id="IPR023214">
    <property type="entry name" value="HAD_sf"/>
</dbReference>
<evidence type="ECO:0000256" key="5">
    <source>
        <dbReference type="PIRSR" id="PIRSR031051-1"/>
    </source>
</evidence>
<dbReference type="InterPro" id="IPR006384">
    <property type="entry name" value="HAD_hydro_PyrdxlP_Pase-like"/>
</dbReference>
<reference evidence="9" key="1">
    <citation type="journal article" date="2020" name="Nat. Commun.">
        <title>Genome sequence of the cluster root forming white lupin.</title>
        <authorList>
            <person name="Hufnagel B."/>
            <person name="Marques A."/>
            <person name="Soriano A."/>
            <person name="Marques L."/>
            <person name="Divol F."/>
            <person name="Doumas P."/>
            <person name="Sallet E."/>
            <person name="Mancinotti D."/>
            <person name="Carrere S."/>
            <person name="Marande W."/>
            <person name="Arribat S."/>
            <person name="Keller J."/>
            <person name="Huneau C."/>
            <person name="Blein T."/>
            <person name="Aime D."/>
            <person name="Laguerre M."/>
            <person name="Taylor J."/>
            <person name="Schubert V."/>
            <person name="Nelson M."/>
            <person name="Geu-Flores F."/>
            <person name="Crespi M."/>
            <person name="Gallardo-Guerrero K."/>
            <person name="Delaux P.-M."/>
            <person name="Salse J."/>
            <person name="Berges H."/>
            <person name="Guyot R."/>
            <person name="Gouzy J."/>
            <person name="Peret B."/>
        </authorList>
    </citation>
    <scope>NUCLEOTIDE SEQUENCE [LARGE SCALE GENOMIC DNA]</scope>
    <source>
        <strain evidence="9">cv. Amiga</strain>
    </source>
</reference>
<dbReference type="EMBL" id="WOCE01000025">
    <property type="protein sequence ID" value="KAE9584673.1"/>
    <property type="molecule type" value="Genomic_DNA"/>
</dbReference>
<organism evidence="8 9">
    <name type="scientific">Lupinus albus</name>
    <name type="common">White lupine</name>
    <name type="synonym">Lupinus termis</name>
    <dbReference type="NCBI Taxonomy" id="3870"/>
    <lineage>
        <taxon>Eukaryota</taxon>
        <taxon>Viridiplantae</taxon>
        <taxon>Streptophyta</taxon>
        <taxon>Embryophyta</taxon>
        <taxon>Tracheophyta</taxon>
        <taxon>Spermatophyta</taxon>
        <taxon>Magnoliopsida</taxon>
        <taxon>eudicotyledons</taxon>
        <taxon>Gunneridae</taxon>
        <taxon>Pentapetalae</taxon>
        <taxon>rosids</taxon>
        <taxon>fabids</taxon>
        <taxon>Fabales</taxon>
        <taxon>Fabaceae</taxon>
        <taxon>Papilionoideae</taxon>
        <taxon>50 kb inversion clade</taxon>
        <taxon>genistoids sensu lato</taxon>
        <taxon>core genistoids</taxon>
        <taxon>Genisteae</taxon>
        <taxon>Lupinus</taxon>
    </lineage>
</organism>
<keyword evidence="9" id="KW-1185">Reference proteome</keyword>
<dbReference type="InterPro" id="IPR036412">
    <property type="entry name" value="HAD-like_sf"/>
</dbReference>